<accession>A0A4Z0JJ68</accession>
<dbReference type="PROSITE" id="PS50943">
    <property type="entry name" value="HTH_CROC1"/>
    <property type="match status" value="1"/>
</dbReference>
<proteinExistence type="predicted"/>
<dbReference type="Pfam" id="PF01381">
    <property type="entry name" value="HTH_3"/>
    <property type="match status" value="1"/>
</dbReference>
<evidence type="ECO:0000313" key="5">
    <source>
        <dbReference type="Proteomes" id="UP000298021"/>
    </source>
</evidence>
<dbReference type="EMBL" id="RKLY01000015">
    <property type="protein sequence ID" value="TGD23058.1"/>
    <property type="molecule type" value="Genomic_DNA"/>
</dbReference>
<dbReference type="OrthoDB" id="9805856at2"/>
<feature type="transmembrane region" description="Helical" evidence="2">
    <location>
        <begin position="106"/>
        <end position="127"/>
    </location>
</feature>
<keyword evidence="1" id="KW-0238">DNA-binding</keyword>
<evidence type="ECO:0000259" key="3">
    <source>
        <dbReference type="PROSITE" id="PS50943"/>
    </source>
</evidence>
<evidence type="ECO:0000256" key="2">
    <source>
        <dbReference type="SAM" id="Phobius"/>
    </source>
</evidence>
<dbReference type="PANTHER" id="PTHR46558">
    <property type="entry name" value="TRACRIPTIONAL REGULATORY PROTEIN-RELATED-RELATED"/>
    <property type="match status" value="1"/>
</dbReference>
<evidence type="ECO:0000256" key="1">
    <source>
        <dbReference type="ARBA" id="ARBA00023125"/>
    </source>
</evidence>
<dbReference type="Proteomes" id="UP000298021">
    <property type="component" value="Unassembled WGS sequence"/>
</dbReference>
<feature type="transmembrane region" description="Helical" evidence="2">
    <location>
        <begin position="139"/>
        <end position="159"/>
    </location>
</feature>
<keyword evidence="2" id="KW-0472">Membrane</keyword>
<name>A0A4Z0JJ68_9LACO</name>
<dbReference type="Gene3D" id="1.10.260.40">
    <property type="entry name" value="lambda repressor-like DNA-binding domains"/>
    <property type="match status" value="1"/>
</dbReference>
<comment type="caution">
    <text evidence="4">The sequence shown here is derived from an EMBL/GenBank/DDBJ whole genome shotgun (WGS) entry which is preliminary data.</text>
</comment>
<dbReference type="GO" id="GO:0003677">
    <property type="term" value="F:DNA binding"/>
    <property type="evidence" value="ECO:0007669"/>
    <property type="project" value="UniProtKB-KW"/>
</dbReference>
<dbReference type="RefSeq" id="WP_135372806.1">
    <property type="nucleotide sequence ID" value="NZ_RKLY01000015.1"/>
</dbReference>
<dbReference type="SMART" id="SM00530">
    <property type="entry name" value="HTH_XRE"/>
    <property type="match status" value="1"/>
</dbReference>
<dbReference type="InterPro" id="IPR010982">
    <property type="entry name" value="Lambda_DNA-bd_dom_sf"/>
</dbReference>
<organism evidence="4 5">
    <name type="scientific">Companilactobacillus suantsaicola</name>
    <dbReference type="NCBI Taxonomy" id="2487723"/>
    <lineage>
        <taxon>Bacteria</taxon>
        <taxon>Bacillati</taxon>
        <taxon>Bacillota</taxon>
        <taxon>Bacilli</taxon>
        <taxon>Lactobacillales</taxon>
        <taxon>Lactobacillaceae</taxon>
        <taxon>Companilactobacillus</taxon>
    </lineage>
</organism>
<keyword evidence="2" id="KW-1133">Transmembrane helix</keyword>
<gene>
    <name evidence="4" type="ORF">EGT49_06900</name>
</gene>
<keyword evidence="2" id="KW-0812">Transmembrane</keyword>
<dbReference type="PANTHER" id="PTHR46558:SF3">
    <property type="entry name" value="TRANSCRIPTIONAL REGULATOR"/>
    <property type="match status" value="1"/>
</dbReference>
<dbReference type="CDD" id="cd00093">
    <property type="entry name" value="HTH_XRE"/>
    <property type="match status" value="1"/>
</dbReference>
<feature type="domain" description="HTH cro/C1-type" evidence="3">
    <location>
        <begin position="8"/>
        <end position="62"/>
    </location>
</feature>
<sequence length="160" mass="18610">MNNLGEKIKTARLNKHLTQQQLANQLFVTPQAVSKWENNQGSPSLDKINDLSQILGKEINYFIGSNNSEDSHDDKRKWWLLTLNSLYYIATLIISFSFSPKINHDFFSMIVSTIIFFIILASLIYLFNKYPITHLVRYALIFGFFDVLWLICILALFILK</sequence>
<feature type="transmembrane region" description="Helical" evidence="2">
    <location>
        <begin position="78"/>
        <end position="100"/>
    </location>
</feature>
<evidence type="ECO:0000313" key="4">
    <source>
        <dbReference type="EMBL" id="TGD23058.1"/>
    </source>
</evidence>
<keyword evidence="5" id="KW-1185">Reference proteome</keyword>
<protein>
    <submittedName>
        <fullName evidence="4">XRE family transcriptional regulator</fullName>
    </submittedName>
</protein>
<dbReference type="InterPro" id="IPR001387">
    <property type="entry name" value="Cro/C1-type_HTH"/>
</dbReference>
<reference evidence="4 5" key="1">
    <citation type="submission" date="2018-10" db="EMBL/GenBank/DDBJ databases">
        <title>Lactobacillus sp. R7 and Lactobacillus sp. R19 isolated from fermented mustard green product of Taiwan.</title>
        <authorList>
            <person name="Lin S.-T."/>
        </authorList>
    </citation>
    <scope>NUCLEOTIDE SEQUENCE [LARGE SCALE GENOMIC DNA]</scope>
    <source>
        <strain evidence="4 5">BCRC 81127</strain>
    </source>
</reference>
<dbReference type="SUPFAM" id="SSF47413">
    <property type="entry name" value="lambda repressor-like DNA-binding domains"/>
    <property type="match status" value="1"/>
</dbReference>
<dbReference type="AlphaFoldDB" id="A0A4Z0JJ68"/>